<dbReference type="EMBL" id="FNQG01000006">
    <property type="protein sequence ID" value="SEA00879.1"/>
    <property type="molecule type" value="Genomic_DNA"/>
</dbReference>
<dbReference type="OrthoDB" id="1258529at2"/>
<evidence type="ECO:0000313" key="4">
    <source>
        <dbReference type="Proteomes" id="UP000183843"/>
    </source>
</evidence>
<protein>
    <recommendedName>
        <fullName evidence="5">Helix-turn-helix domain-containing protein</fullName>
    </recommendedName>
</protein>
<dbReference type="RefSeq" id="WP_074671931.1">
    <property type="nucleotide sequence ID" value="NZ_FNQG01000006.1"/>
</dbReference>
<sequence length="148" mass="17116">MIVTDRKKVLVLRLDLAQQIGRNEALLLSQIDYWLERTHNFAQGRFWVYNSVAAWAKQLGISVGRVKLAAANLERQGLILRRRLSSHPYDRTFSYTICYERLRQMGYEAGRQGNFGRELAGGKADPWDKPWEAENDWNACGEESICPR</sequence>
<dbReference type="AlphaFoldDB" id="A0A1H3XND1"/>
<organism evidence="1 3">
    <name type="scientific">Selenomonas ruminantium</name>
    <dbReference type="NCBI Taxonomy" id="971"/>
    <lineage>
        <taxon>Bacteria</taxon>
        <taxon>Bacillati</taxon>
        <taxon>Bacillota</taxon>
        <taxon>Negativicutes</taxon>
        <taxon>Selenomonadales</taxon>
        <taxon>Selenomonadaceae</taxon>
        <taxon>Selenomonas</taxon>
    </lineage>
</organism>
<accession>A0A1H3XND1</accession>
<dbReference type="EMBL" id="FOJX01000014">
    <property type="protein sequence ID" value="SFB13043.1"/>
    <property type="molecule type" value="Genomic_DNA"/>
</dbReference>
<evidence type="ECO:0000313" key="2">
    <source>
        <dbReference type="EMBL" id="SFB13043.1"/>
    </source>
</evidence>
<evidence type="ECO:0000313" key="1">
    <source>
        <dbReference type="EMBL" id="SEA00879.1"/>
    </source>
</evidence>
<gene>
    <name evidence="2" type="ORF">SAMN05216587_11431</name>
    <name evidence="1" type="ORF">SAMN05660648_01537</name>
</gene>
<name>A0A1H3XND1_SELRU</name>
<evidence type="ECO:0000313" key="3">
    <source>
        <dbReference type="Proteomes" id="UP000183469"/>
    </source>
</evidence>
<reference evidence="3 4" key="1">
    <citation type="submission" date="2016-10" db="EMBL/GenBank/DDBJ databases">
        <authorList>
            <person name="de Groot N.N."/>
        </authorList>
    </citation>
    <scope>NUCLEOTIDE SEQUENCE [LARGE SCALE GENOMIC DNA]</scope>
    <source>
        <strain evidence="1 3">DSM 2872</strain>
        <strain evidence="2 4">L14</strain>
    </source>
</reference>
<evidence type="ECO:0008006" key="5">
    <source>
        <dbReference type="Google" id="ProtNLM"/>
    </source>
</evidence>
<dbReference type="Proteomes" id="UP000183843">
    <property type="component" value="Unassembled WGS sequence"/>
</dbReference>
<proteinExistence type="predicted"/>
<dbReference type="Proteomes" id="UP000183469">
    <property type="component" value="Unassembled WGS sequence"/>
</dbReference>